<proteinExistence type="predicted"/>
<dbReference type="SMART" id="SM00355">
    <property type="entry name" value="ZnF_C2H2"/>
    <property type="match status" value="2"/>
</dbReference>
<name>A0A167PJS7_CALVF</name>
<feature type="region of interest" description="Disordered" evidence="6">
    <location>
        <begin position="18"/>
        <end position="44"/>
    </location>
</feature>
<evidence type="ECO:0000256" key="5">
    <source>
        <dbReference type="PROSITE-ProRule" id="PRU00042"/>
    </source>
</evidence>
<keyword evidence="2" id="KW-0677">Repeat</keyword>
<reference evidence="8 9" key="1">
    <citation type="journal article" date="2016" name="Mol. Biol. Evol.">
        <title>Comparative Genomics of Early-Diverging Mushroom-Forming Fungi Provides Insights into the Origins of Lignocellulose Decay Capabilities.</title>
        <authorList>
            <person name="Nagy L.G."/>
            <person name="Riley R."/>
            <person name="Tritt A."/>
            <person name="Adam C."/>
            <person name="Daum C."/>
            <person name="Floudas D."/>
            <person name="Sun H."/>
            <person name="Yadav J.S."/>
            <person name="Pangilinan J."/>
            <person name="Larsson K.H."/>
            <person name="Matsuura K."/>
            <person name="Barry K."/>
            <person name="Labutti K."/>
            <person name="Kuo R."/>
            <person name="Ohm R.A."/>
            <person name="Bhattacharya S.S."/>
            <person name="Shirouzu T."/>
            <person name="Yoshinaga Y."/>
            <person name="Martin F.M."/>
            <person name="Grigoriev I.V."/>
            <person name="Hibbett D.S."/>
        </authorList>
    </citation>
    <scope>NUCLEOTIDE SEQUENCE [LARGE SCALE GENOMIC DNA]</scope>
    <source>
        <strain evidence="8 9">TUFC12733</strain>
    </source>
</reference>
<feature type="domain" description="C2H2-type" evidence="7">
    <location>
        <begin position="79"/>
        <end position="108"/>
    </location>
</feature>
<accession>A0A167PJS7</accession>
<dbReference type="InterPro" id="IPR013087">
    <property type="entry name" value="Znf_C2H2_type"/>
</dbReference>
<dbReference type="GO" id="GO:0000981">
    <property type="term" value="F:DNA-binding transcription factor activity, RNA polymerase II-specific"/>
    <property type="evidence" value="ECO:0007669"/>
    <property type="project" value="TreeGrafter"/>
</dbReference>
<feature type="compositionally biased region" description="Polar residues" evidence="6">
    <location>
        <begin position="27"/>
        <end position="44"/>
    </location>
</feature>
<keyword evidence="9" id="KW-1185">Reference proteome</keyword>
<evidence type="ECO:0000313" key="9">
    <source>
        <dbReference type="Proteomes" id="UP000076738"/>
    </source>
</evidence>
<dbReference type="PROSITE" id="PS50157">
    <property type="entry name" value="ZINC_FINGER_C2H2_2"/>
    <property type="match status" value="2"/>
</dbReference>
<organism evidence="8 9">
    <name type="scientific">Calocera viscosa (strain TUFC12733)</name>
    <dbReference type="NCBI Taxonomy" id="1330018"/>
    <lineage>
        <taxon>Eukaryota</taxon>
        <taxon>Fungi</taxon>
        <taxon>Dikarya</taxon>
        <taxon>Basidiomycota</taxon>
        <taxon>Agaricomycotina</taxon>
        <taxon>Dacrymycetes</taxon>
        <taxon>Dacrymycetales</taxon>
        <taxon>Dacrymycetaceae</taxon>
        <taxon>Calocera</taxon>
    </lineage>
</organism>
<dbReference type="AlphaFoldDB" id="A0A167PJS7"/>
<evidence type="ECO:0000256" key="2">
    <source>
        <dbReference type="ARBA" id="ARBA00022737"/>
    </source>
</evidence>
<keyword evidence="4" id="KW-0862">Zinc</keyword>
<dbReference type="SUPFAM" id="SSF57667">
    <property type="entry name" value="beta-beta-alpha zinc fingers"/>
    <property type="match status" value="1"/>
</dbReference>
<dbReference type="InterPro" id="IPR036236">
    <property type="entry name" value="Znf_C2H2_sf"/>
</dbReference>
<dbReference type="Gene3D" id="3.30.160.60">
    <property type="entry name" value="Classic Zinc Finger"/>
    <property type="match status" value="2"/>
</dbReference>
<dbReference type="EMBL" id="KV417274">
    <property type="protein sequence ID" value="KZO98869.1"/>
    <property type="molecule type" value="Genomic_DNA"/>
</dbReference>
<evidence type="ECO:0000259" key="7">
    <source>
        <dbReference type="PROSITE" id="PS50157"/>
    </source>
</evidence>
<dbReference type="Proteomes" id="UP000076738">
    <property type="component" value="Unassembled WGS sequence"/>
</dbReference>
<dbReference type="GO" id="GO:0000785">
    <property type="term" value="C:chromatin"/>
    <property type="evidence" value="ECO:0007669"/>
    <property type="project" value="TreeGrafter"/>
</dbReference>
<dbReference type="GO" id="GO:0008270">
    <property type="term" value="F:zinc ion binding"/>
    <property type="evidence" value="ECO:0007669"/>
    <property type="project" value="UniProtKB-KW"/>
</dbReference>
<feature type="domain" description="C2H2-type" evidence="7">
    <location>
        <begin position="51"/>
        <end position="78"/>
    </location>
</feature>
<evidence type="ECO:0000256" key="1">
    <source>
        <dbReference type="ARBA" id="ARBA00022723"/>
    </source>
</evidence>
<evidence type="ECO:0000313" key="8">
    <source>
        <dbReference type="EMBL" id="KZO98869.1"/>
    </source>
</evidence>
<gene>
    <name evidence="8" type="ORF">CALVIDRAFT_525838</name>
</gene>
<sequence length="225" mass="24980">MTMFVTKSSHGLVSLLNDDSDVPAQPPTHNASNMTGETKQQGALSSGLSNRQCLICARIFSTSGHLTRHSTVHTHEQKYGCPFPNCHKRCSRMDNLTQHYRAHVGHPSKMSNSVVRHRMDIMRAEQQDVDMVEREPDDSNHFTHPSIALLIGQDVPIGRRIAEREECVAFSWRVPDDAVEADNVQGTVHDRHLSGQSAIADPLQCKLVQQSANVVYAPCSGPPPW</sequence>
<dbReference type="GO" id="GO:0005667">
    <property type="term" value="C:transcription regulator complex"/>
    <property type="evidence" value="ECO:0007669"/>
    <property type="project" value="TreeGrafter"/>
</dbReference>
<dbReference type="GO" id="GO:0031519">
    <property type="term" value="C:PcG protein complex"/>
    <property type="evidence" value="ECO:0007669"/>
    <property type="project" value="TreeGrafter"/>
</dbReference>
<keyword evidence="1" id="KW-0479">Metal-binding</keyword>
<dbReference type="OrthoDB" id="8120019at2759"/>
<dbReference type="PROSITE" id="PS00028">
    <property type="entry name" value="ZINC_FINGER_C2H2_1"/>
    <property type="match status" value="2"/>
</dbReference>
<dbReference type="PANTHER" id="PTHR14003:SF19">
    <property type="entry name" value="YY2 TRANSCRIPTION FACTOR"/>
    <property type="match status" value="1"/>
</dbReference>
<dbReference type="STRING" id="1330018.A0A167PJS7"/>
<keyword evidence="3 5" id="KW-0863">Zinc-finger</keyword>
<evidence type="ECO:0000256" key="3">
    <source>
        <dbReference type="ARBA" id="ARBA00022771"/>
    </source>
</evidence>
<dbReference type="PANTHER" id="PTHR14003">
    <property type="entry name" value="TRANSCRIPTIONAL REPRESSOR PROTEIN YY"/>
    <property type="match status" value="1"/>
</dbReference>
<evidence type="ECO:0000256" key="4">
    <source>
        <dbReference type="ARBA" id="ARBA00022833"/>
    </source>
</evidence>
<dbReference type="Pfam" id="PF00096">
    <property type="entry name" value="zf-C2H2"/>
    <property type="match status" value="1"/>
</dbReference>
<dbReference type="GO" id="GO:0000978">
    <property type="term" value="F:RNA polymerase II cis-regulatory region sequence-specific DNA binding"/>
    <property type="evidence" value="ECO:0007669"/>
    <property type="project" value="TreeGrafter"/>
</dbReference>
<evidence type="ECO:0000256" key="6">
    <source>
        <dbReference type="SAM" id="MobiDB-lite"/>
    </source>
</evidence>
<protein>
    <recommendedName>
        <fullName evidence="7">C2H2-type domain-containing protein</fullName>
    </recommendedName>
</protein>